<reference evidence="1 2" key="1">
    <citation type="submission" date="2021-03" db="EMBL/GenBank/DDBJ databases">
        <title>Genomic Encyclopedia of Type Strains, Phase IV (KMG-IV): sequencing the most valuable type-strain genomes for metagenomic binning, comparative biology and taxonomic classification.</title>
        <authorList>
            <person name="Goeker M."/>
        </authorList>
    </citation>
    <scope>NUCLEOTIDE SEQUENCE [LARGE SCALE GENOMIC DNA]</scope>
    <source>
        <strain evidence="1 2">DSM 27512</strain>
    </source>
</reference>
<dbReference type="SUPFAM" id="SSF54913">
    <property type="entry name" value="GlnB-like"/>
    <property type="match status" value="1"/>
</dbReference>
<comment type="caution">
    <text evidence="1">The sequence shown here is derived from an EMBL/GenBank/DDBJ whole genome shotgun (WGS) entry which is preliminary data.</text>
</comment>
<dbReference type="RefSeq" id="WP_209660385.1">
    <property type="nucleotide sequence ID" value="NZ_JAGGLI010000010.1"/>
</dbReference>
<gene>
    <name evidence="1" type="ORF">J2Z35_001152</name>
</gene>
<sequence>MQGYCMILIVNDLSKYDYVLKRMFDMGLGATSLDSMGMGKFLLENDISIPFFGTIRQMIEGNRPYNKTILSVIKDKETLDKAVSMVKDELEIEKKTGMGFLFVVPVIECYGLDQKS</sequence>
<name>A0ABS4KHU5_9FIRM</name>
<accession>A0ABS4KHU5</accession>
<evidence type="ECO:0000313" key="2">
    <source>
        <dbReference type="Proteomes" id="UP001314903"/>
    </source>
</evidence>
<organism evidence="1 2">
    <name type="scientific">Acetoanaerobium pronyense</name>
    <dbReference type="NCBI Taxonomy" id="1482736"/>
    <lineage>
        <taxon>Bacteria</taxon>
        <taxon>Bacillati</taxon>
        <taxon>Bacillota</taxon>
        <taxon>Clostridia</taxon>
        <taxon>Peptostreptococcales</taxon>
        <taxon>Filifactoraceae</taxon>
        <taxon>Acetoanaerobium</taxon>
    </lineage>
</organism>
<dbReference type="InterPro" id="IPR011322">
    <property type="entry name" value="N-reg_PII-like_a/b"/>
</dbReference>
<dbReference type="Proteomes" id="UP001314903">
    <property type="component" value="Unassembled WGS sequence"/>
</dbReference>
<proteinExistence type="predicted"/>
<dbReference type="EMBL" id="JAGGLI010000010">
    <property type="protein sequence ID" value="MBP2027358.1"/>
    <property type="molecule type" value="Genomic_DNA"/>
</dbReference>
<evidence type="ECO:0000313" key="1">
    <source>
        <dbReference type="EMBL" id="MBP2027358.1"/>
    </source>
</evidence>
<keyword evidence="2" id="KW-1185">Reference proteome</keyword>
<protein>
    <submittedName>
        <fullName evidence="1">Nitrogen regulatory protein PII</fullName>
    </submittedName>
</protein>